<dbReference type="PANTHER" id="PTHR32361:SF26">
    <property type="entry name" value="FAD-BINDING 8 DOMAIN-CONTAINING PROTEIN-RELATED"/>
    <property type="match status" value="1"/>
</dbReference>
<dbReference type="GO" id="GO:0006826">
    <property type="term" value="P:iron ion transport"/>
    <property type="evidence" value="ECO:0007669"/>
    <property type="project" value="TreeGrafter"/>
</dbReference>
<evidence type="ECO:0000313" key="10">
    <source>
        <dbReference type="EMBL" id="RAO74329.1"/>
    </source>
</evidence>
<evidence type="ECO:0000256" key="8">
    <source>
        <dbReference type="SAM" id="Phobius"/>
    </source>
</evidence>
<evidence type="ECO:0000256" key="2">
    <source>
        <dbReference type="ARBA" id="ARBA00022448"/>
    </source>
</evidence>
<feature type="compositionally biased region" description="Basic and acidic residues" evidence="7">
    <location>
        <begin position="995"/>
        <end position="1014"/>
    </location>
</feature>
<evidence type="ECO:0000259" key="9">
    <source>
        <dbReference type="Pfam" id="PF01794"/>
    </source>
</evidence>
<dbReference type="GO" id="GO:0015677">
    <property type="term" value="P:copper ion import"/>
    <property type="evidence" value="ECO:0007669"/>
    <property type="project" value="TreeGrafter"/>
</dbReference>
<accession>A0A364LEY0</accession>
<feature type="domain" description="Ferric oxidoreductase" evidence="9">
    <location>
        <begin position="90"/>
        <end position="197"/>
    </location>
</feature>
<feature type="transmembrane region" description="Helical" evidence="8">
    <location>
        <begin position="211"/>
        <end position="233"/>
    </location>
</feature>
<gene>
    <name evidence="10" type="ORF">BHQ10_010341</name>
</gene>
<evidence type="ECO:0000256" key="7">
    <source>
        <dbReference type="SAM" id="MobiDB-lite"/>
    </source>
</evidence>
<dbReference type="RefSeq" id="XP_040738843.1">
    <property type="nucleotide sequence ID" value="XM_040872961.1"/>
</dbReference>
<dbReference type="InterPro" id="IPR022198">
    <property type="entry name" value="DUF3723"/>
</dbReference>
<dbReference type="GO" id="GO:0006879">
    <property type="term" value="P:intracellular iron ion homeostasis"/>
    <property type="evidence" value="ECO:0007669"/>
    <property type="project" value="TreeGrafter"/>
</dbReference>
<feature type="compositionally biased region" description="Basic and acidic residues" evidence="7">
    <location>
        <begin position="1299"/>
        <end position="1331"/>
    </location>
</feature>
<feature type="compositionally biased region" description="Basic and acidic residues" evidence="7">
    <location>
        <begin position="1051"/>
        <end position="1060"/>
    </location>
</feature>
<feature type="region of interest" description="Disordered" evidence="7">
    <location>
        <begin position="1282"/>
        <end position="1745"/>
    </location>
</feature>
<dbReference type="GeneID" id="63799555"/>
<keyword evidence="11" id="KW-1185">Reference proteome</keyword>
<dbReference type="Gene3D" id="3.40.50.80">
    <property type="entry name" value="Nucleotide-binding domain of ferredoxin-NADP reductase (FNR) module"/>
    <property type="match status" value="1"/>
</dbReference>
<dbReference type="GO" id="GO:0000293">
    <property type="term" value="F:ferric-chelate reductase activity"/>
    <property type="evidence" value="ECO:0007669"/>
    <property type="project" value="TreeGrafter"/>
</dbReference>
<dbReference type="InterPro" id="IPR039261">
    <property type="entry name" value="FNR_nucleotide-bd"/>
</dbReference>
<evidence type="ECO:0000256" key="3">
    <source>
        <dbReference type="ARBA" id="ARBA00022692"/>
    </source>
</evidence>
<feature type="transmembrane region" description="Helical" evidence="8">
    <location>
        <begin position="30"/>
        <end position="47"/>
    </location>
</feature>
<evidence type="ECO:0000256" key="4">
    <source>
        <dbReference type="ARBA" id="ARBA00022989"/>
    </source>
</evidence>
<comment type="caution">
    <text evidence="10">The sequence shown here is derived from an EMBL/GenBank/DDBJ whole genome shotgun (WGS) entry which is preliminary data.</text>
</comment>
<dbReference type="OrthoDB" id="4227485at2759"/>
<name>A0A364LEY0_TALAM</name>
<dbReference type="InterPro" id="IPR013130">
    <property type="entry name" value="Fe3_Rdtase_TM_dom"/>
</dbReference>
<feature type="compositionally biased region" description="Basic and acidic residues" evidence="7">
    <location>
        <begin position="1549"/>
        <end position="1594"/>
    </location>
</feature>
<dbReference type="STRING" id="1196081.A0A364LEY0"/>
<reference evidence="10 11" key="1">
    <citation type="journal article" date="2017" name="Biotechnol. Biofuels">
        <title>Differential beta-glucosidase expression as a function of carbon source availability in Talaromyces amestolkiae: a genomic and proteomic approach.</title>
        <authorList>
            <person name="de Eugenio L.I."/>
            <person name="Mendez-Liter J.A."/>
            <person name="Nieto-Dominguez M."/>
            <person name="Alonso L."/>
            <person name="Gil-Munoz J."/>
            <person name="Barriuso J."/>
            <person name="Prieto A."/>
            <person name="Martinez M.J."/>
        </authorList>
    </citation>
    <scope>NUCLEOTIDE SEQUENCE [LARGE SCALE GENOMIC DNA]</scope>
    <source>
        <strain evidence="10 11">CIB</strain>
    </source>
</reference>
<dbReference type="Proteomes" id="UP000249363">
    <property type="component" value="Unassembled WGS sequence"/>
</dbReference>
<protein>
    <recommendedName>
        <fullName evidence="9">Ferric oxidoreductase domain-containing protein</fullName>
    </recommendedName>
</protein>
<keyword evidence="4 8" id="KW-1133">Transmembrane helix</keyword>
<keyword evidence="3 8" id="KW-0812">Transmembrane</keyword>
<dbReference type="GO" id="GO:0005886">
    <property type="term" value="C:plasma membrane"/>
    <property type="evidence" value="ECO:0007669"/>
    <property type="project" value="TreeGrafter"/>
</dbReference>
<dbReference type="PANTHER" id="PTHR32361">
    <property type="entry name" value="FERRIC/CUPRIC REDUCTASE TRANSMEMBRANE COMPONENT"/>
    <property type="match status" value="1"/>
</dbReference>
<dbReference type="EMBL" id="MIKG01000035">
    <property type="protein sequence ID" value="RAO74329.1"/>
    <property type="molecule type" value="Genomic_DNA"/>
</dbReference>
<evidence type="ECO:0000313" key="11">
    <source>
        <dbReference type="Proteomes" id="UP000249363"/>
    </source>
</evidence>
<evidence type="ECO:0000256" key="5">
    <source>
        <dbReference type="ARBA" id="ARBA00023065"/>
    </source>
</evidence>
<dbReference type="Pfam" id="PF12520">
    <property type="entry name" value="DUF3723"/>
    <property type="match status" value="1"/>
</dbReference>
<proteinExistence type="predicted"/>
<keyword evidence="2" id="KW-0813">Transport</keyword>
<evidence type="ECO:0000256" key="1">
    <source>
        <dbReference type="ARBA" id="ARBA00004141"/>
    </source>
</evidence>
<feature type="transmembrane region" description="Helical" evidence="8">
    <location>
        <begin position="59"/>
        <end position="80"/>
    </location>
</feature>
<dbReference type="Pfam" id="PF01794">
    <property type="entry name" value="Ferric_reduct"/>
    <property type="match status" value="1"/>
</dbReference>
<sequence length="1866" mass="209585">MDAVNIYGIAVGGILLLLIVARLGPALCDLARVLSILVSKYLVYPYMLNRHRWFGPWTWAGIIKCLVYGASNCVVVLYNVHTYEEASTRAGRLALVNMTVLFMVPHLSVLADILGIPLEACQWIHRAAGWMTCALVTTHVLTIQQDVNPKQEETLFAIIGAVSLAMIIISTLPVLKKRIYEIFLRTHQALAVLFFYSIWRHLSSGSVFPRLYIYVPLSILCLITVYQVGKFLYQNNFISSRPKPRATITCRPIQLPIAGNKEGSGKELENDTGRIIKIRVTLGRPLGIGAVTSWSSEKQTTLELFVQVRRGFTATLQQRAAASGSASFCAFVMGPFGISHSLSQYETVVAVASNAGIAGVVPYLKQLLYSYNTLTGQIRRLHLVWEVDTLDMVVEAQPLLNDLLKDDSLTNGYGTAKINISQISLPSEYKPDNVERLRRIFDSEDCDRLSLPNHVVATISREHLMSALSGNEVNANSLMSQQPDSYVALEFPIGQVTCLHGQHRLRAGREFLAPYDRWWTVDLYLDDISRELETELTDEYANEATPTDGEVYRKVRQYQYEASARFEERWLSRLTENKQKRMRQLSQRENSSIRSAFDSLLPIPGLWNGMSIGNLPRVIAVKCDEEIIHYLCFIKDFWSSLVEHDRSRMEKIDCMTVEKLQLLVPGGLDRTKLKGLVLSGEAFPKFNQAERKSIWRVLRRRGEIVPSLHTFFKDISYLEVTSSCLGRLVDLAAMRKRTMRSAMKQIYNPARHGRGRYQMQVSETEFRSCSGTVEEGRESGYRQLWLFAFRHYLQMPKARQKKKRHAKTKFREANDGVVHRMASLALQLGFDSPQIRRLIDDSPDRRLALEALLKARDRDQYRYDSIDTLVNQIVACFNEAVPVEIRDRRASAPFSTIPRQSRCGKPSIETHEQEQNFLFLDQMESQPSDESVSALYVRRCVYFAFFGRPSETPPTPIDEDHSTPHSSPHPPPSPLFVPEEINPSDDHQITGTSDHVIDRTDTQRRNSRREERRERRQRRRQERETRRRQRESRRQRMSSGGHEGGPAARPHSVDQNHGESSRGSSGNITEVEIDAGNEHESTQPEDTVIEELRGNALTANQTPVDSSVAEPIEIEAALEKDSQAADTLDDIMVPELVIDDTEDNSGPHDFIEANTPGEIDENESLTRQEPDHLGELPSGHFIEDRRSVLSALNQHRAVRRRSRPLGPKRTVISRRQAAAQTRLGGKNRRLTQVNIKQGHKLTSHADLPIQSPLEEVIAEERAQTLAQLEEGPVISESVVADHADLPQTSPPPSVPEFLGRVREPESPVEESHEPTNIGEDPHETEIEDHNVTPEIIIHEPSPGHIPEHPTDNARSNTPTEANTSPREVADGEALIRQEDDRLAEPPSTLRSSRQHRAARRSRLSGLPSTLRSSRQHRAARPSRLLGLNRSAKARRQAAQRHRGGKAHRLTQVDMKQGHQFTPGANLGAEKLPPTEDLTGQSPPEAVVAEERAQTVAQSAEPPAVSDSAVADPANPPLPSVPELIARLRESESPVEGNQGVEIGNPPPEPPHEDLQAARPEVLTDDRESRRKVPRDKRIAEEARRGREAKQRAENTPRAAQEFENDFTQTQSGDDLFNDNNNGEITPLEGNHAPPAATGGGGANQRLRSTSPPSPPSQPLKAGRKQFARPARQGPYRRPIEKGQEKGQGDRDRPLTQIDMQLTTSDQPTIAPGDPPLPAIPLTEPAPIENPSNALPVPPPPNGSVERRRKAANKIREQRPPIVASPHEPSDDLVIFRVWTGTRWTERKRVVADPSDPLRCEREAKRFVEAYHAQLRDARLRMLMPSQCLESARQDGSQSVFLIFPEDRTVNKAMEQAAAAFIGFRRR</sequence>
<feature type="compositionally biased region" description="Basic residues" evidence="7">
    <location>
        <begin position="1015"/>
        <end position="1036"/>
    </location>
</feature>
<feature type="compositionally biased region" description="Polar residues" evidence="7">
    <location>
        <begin position="1605"/>
        <end position="1623"/>
    </location>
</feature>
<keyword evidence="6 8" id="KW-0472">Membrane</keyword>
<feature type="transmembrane region" description="Helical" evidence="8">
    <location>
        <begin position="155"/>
        <end position="176"/>
    </location>
</feature>
<feature type="region of interest" description="Disordered" evidence="7">
    <location>
        <begin position="950"/>
        <end position="1067"/>
    </location>
</feature>
<feature type="compositionally biased region" description="Basic residues" evidence="7">
    <location>
        <begin position="1392"/>
        <end position="1402"/>
    </location>
</feature>
<dbReference type="CDD" id="cd06186">
    <property type="entry name" value="NOX_Duox_like_FAD_NADP"/>
    <property type="match status" value="1"/>
</dbReference>
<dbReference type="InterPro" id="IPR051410">
    <property type="entry name" value="Ferric/Cupric_Reductase"/>
</dbReference>
<feature type="transmembrane region" description="Helical" evidence="8">
    <location>
        <begin position="6"/>
        <end position="23"/>
    </location>
</feature>
<feature type="compositionally biased region" description="Polar residues" evidence="7">
    <location>
        <begin position="1697"/>
        <end position="1707"/>
    </location>
</feature>
<feature type="compositionally biased region" description="Polar residues" evidence="7">
    <location>
        <begin position="1352"/>
        <end position="1365"/>
    </location>
</feature>
<evidence type="ECO:0000256" key="6">
    <source>
        <dbReference type="ARBA" id="ARBA00023136"/>
    </source>
</evidence>
<comment type="subcellular location">
    <subcellularLocation>
        <location evidence="1">Membrane</location>
        <topology evidence="1">Multi-pass membrane protein</topology>
    </subcellularLocation>
</comment>
<feature type="compositionally biased region" description="Basic and acidic residues" evidence="7">
    <location>
        <begin position="1677"/>
        <end position="1693"/>
    </location>
</feature>
<keyword evidence="5" id="KW-0406">Ion transport</keyword>
<organism evidence="10 11">
    <name type="scientific">Talaromyces amestolkiae</name>
    <dbReference type="NCBI Taxonomy" id="1196081"/>
    <lineage>
        <taxon>Eukaryota</taxon>
        <taxon>Fungi</taxon>
        <taxon>Dikarya</taxon>
        <taxon>Ascomycota</taxon>
        <taxon>Pezizomycotina</taxon>
        <taxon>Eurotiomycetes</taxon>
        <taxon>Eurotiomycetidae</taxon>
        <taxon>Eurotiales</taxon>
        <taxon>Trichocomaceae</taxon>
        <taxon>Talaromyces</taxon>
        <taxon>Talaromyces sect. Talaromyces</taxon>
    </lineage>
</organism>
<feature type="compositionally biased region" description="Basic residues" evidence="7">
    <location>
        <begin position="1431"/>
        <end position="1448"/>
    </location>
</feature>
<feature type="compositionally biased region" description="Basic and acidic residues" evidence="7">
    <location>
        <begin position="1367"/>
        <end position="1383"/>
    </location>
</feature>
<feature type="transmembrane region" description="Helical" evidence="8">
    <location>
        <begin position="92"/>
        <end position="111"/>
    </location>
</feature>